<dbReference type="eggNOG" id="ENOG502SRHJ">
    <property type="taxonomic scope" value="Eukaryota"/>
</dbReference>
<protein>
    <submittedName>
        <fullName evidence="2">Uncharacterized protein</fullName>
    </submittedName>
</protein>
<evidence type="ECO:0000313" key="3">
    <source>
        <dbReference type="Proteomes" id="UP000016931"/>
    </source>
</evidence>
<keyword evidence="1" id="KW-1133">Transmembrane helix</keyword>
<dbReference type="AlphaFoldDB" id="M3DC27"/>
<dbReference type="OMA" id="REQTRIP"/>
<dbReference type="HOGENOM" id="CLU_120129_0_0_1"/>
<reference evidence="2 3" key="1">
    <citation type="journal article" date="2012" name="PLoS Pathog.">
        <title>Diverse lifestyles and strategies of plant pathogenesis encoded in the genomes of eighteen Dothideomycetes fungi.</title>
        <authorList>
            <person name="Ohm R.A."/>
            <person name="Feau N."/>
            <person name="Henrissat B."/>
            <person name="Schoch C.L."/>
            <person name="Horwitz B.A."/>
            <person name="Barry K.W."/>
            <person name="Condon B.J."/>
            <person name="Copeland A.C."/>
            <person name="Dhillon B."/>
            <person name="Glaser F."/>
            <person name="Hesse C.N."/>
            <person name="Kosti I."/>
            <person name="LaButti K."/>
            <person name="Lindquist E.A."/>
            <person name="Lucas S."/>
            <person name="Salamov A.A."/>
            <person name="Bradshaw R.E."/>
            <person name="Ciuffetti L."/>
            <person name="Hamelin R.C."/>
            <person name="Kema G.H.J."/>
            <person name="Lawrence C."/>
            <person name="Scott J.A."/>
            <person name="Spatafora J.W."/>
            <person name="Turgeon B.G."/>
            <person name="de Wit P.J.G.M."/>
            <person name="Zhong S."/>
            <person name="Goodwin S.B."/>
            <person name="Grigoriev I.V."/>
        </authorList>
    </citation>
    <scope>NUCLEOTIDE SEQUENCE [LARGE SCALE GENOMIC DNA]</scope>
    <source>
        <strain evidence="2 3">SO2202</strain>
    </source>
</reference>
<dbReference type="Proteomes" id="UP000016931">
    <property type="component" value="Unassembled WGS sequence"/>
</dbReference>
<feature type="transmembrane region" description="Helical" evidence="1">
    <location>
        <begin position="16"/>
        <end position="36"/>
    </location>
</feature>
<dbReference type="OrthoDB" id="5405107at2759"/>
<sequence>MSSFTGRELLLRGPHLAQFLYCLYGGALSYVAITNLRKYEATSKKLAEWSKEAETQLWKTRTTQASGALAILASFIGAFSLTFFPNALPRLMRMTTSPVLVVLVLFTRGHIKNYWAPKDGKNITRIPLPKMEDYNEAERRTENLLKALEYLEYSWVLTSFIHGMVGY</sequence>
<evidence type="ECO:0000313" key="2">
    <source>
        <dbReference type="EMBL" id="EMF15615.1"/>
    </source>
</evidence>
<keyword evidence="1" id="KW-0812">Transmembrane</keyword>
<dbReference type="RefSeq" id="XP_016763736.1">
    <property type="nucleotide sequence ID" value="XM_016904304.1"/>
</dbReference>
<accession>M3DC27</accession>
<organism evidence="2 3">
    <name type="scientific">Sphaerulina musiva (strain SO2202)</name>
    <name type="common">Poplar stem canker fungus</name>
    <name type="synonym">Septoria musiva</name>
    <dbReference type="NCBI Taxonomy" id="692275"/>
    <lineage>
        <taxon>Eukaryota</taxon>
        <taxon>Fungi</taxon>
        <taxon>Dikarya</taxon>
        <taxon>Ascomycota</taxon>
        <taxon>Pezizomycotina</taxon>
        <taxon>Dothideomycetes</taxon>
        <taxon>Dothideomycetidae</taxon>
        <taxon>Mycosphaerellales</taxon>
        <taxon>Mycosphaerellaceae</taxon>
        <taxon>Sphaerulina</taxon>
    </lineage>
</organism>
<dbReference type="EMBL" id="KB456261">
    <property type="protein sequence ID" value="EMF15615.1"/>
    <property type="molecule type" value="Genomic_DNA"/>
</dbReference>
<evidence type="ECO:0000256" key="1">
    <source>
        <dbReference type="SAM" id="Phobius"/>
    </source>
</evidence>
<feature type="transmembrane region" description="Helical" evidence="1">
    <location>
        <begin position="65"/>
        <end position="85"/>
    </location>
</feature>
<keyword evidence="1" id="KW-0472">Membrane</keyword>
<gene>
    <name evidence="2" type="ORF">SEPMUDRAFT_147446</name>
</gene>
<keyword evidence="3" id="KW-1185">Reference proteome</keyword>
<proteinExistence type="predicted"/>
<dbReference type="GeneID" id="27901441"/>
<name>M3DC27_SPHMS</name>